<proteinExistence type="predicted"/>
<dbReference type="EMBL" id="UZAF01016318">
    <property type="protein sequence ID" value="VDO25564.1"/>
    <property type="molecule type" value="Genomic_DNA"/>
</dbReference>
<dbReference type="AlphaFoldDB" id="A0A0N4W5P9"/>
<feature type="region of interest" description="Disordered" evidence="1">
    <location>
        <begin position="1"/>
        <end position="23"/>
    </location>
</feature>
<dbReference type="Proteomes" id="UP000268014">
    <property type="component" value="Unassembled WGS sequence"/>
</dbReference>
<reference evidence="2 3" key="2">
    <citation type="submission" date="2018-11" db="EMBL/GenBank/DDBJ databases">
        <authorList>
            <consortium name="Pathogen Informatics"/>
        </authorList>
    </citation>
    <scope>NUCLEOTIDE SEQUENCE [LARGE SCALE GENOMIC DNA]</scope>
    <source>
        <strain evidence="2 3">MHpl1</strain>
    </source>
</reference>
<sequence length="261" mass="28990">MAQGFRFKRYDEGREKRTTDAQQSLLGPSVAEASLEERACGRAPLLECLMCSMEKPRRISTQQREIDTCVLLHMSSCCPEEVAEEHNSAEEVAEERNSAFESEDQPWSVTLTPVNEKPITFRIYRGEPIEFKVTYKDKDELYEAVKQKLIEVGAPDGKLYYICYPFDYSLIENADDLRATSHRRVAARNPLPKMANRLEEVAGDTEDVLVASVVVADTAAANPSSTPTNAIQVSHACTNSLPISTTVVEVVAITMGLLLAI</sequence>
<accession>A0A0N4W5P9</accession>
<dbReference type="Pfam" id="PF17618">
    <property type="entry name" value="SL4P"/>
    <property type="match status" value="1"/>
</dbReference>
<dbReference type="WBParaSite" id="HPLM_0000531501-mRNA-1">
    <property type="protein sequence ID" value="HPLM_0000531501-mRNA-1"/>
    <property type="gene ID" value="HPLM_0000531501"/>
</dbReference>
<reference evidence="4" key="1">
    <citation type="submission" date="2017-02" db="UniProtKB">
        <authorList>
            <consortium name="WormBaseParasite"/>
        </authorList>
    </citation>
    <scope>IDENTIFICATION</scope>
</reference>
<evidence type="ECO:0000313" key="4">
    <source>
        <dbReference type="WBParaSite" id="HPLM_0000531501-mRNA-1"/>
    </source>
</evidence>
<name>A0A0N4W5P9_HAEPC</name>
<protein>
    <submittedName>
        <fullName evidence="4">UBX domain-containing protein</fullName>
    </submittedName>
</protein>
<gene>
    <name evidence="2" type="ORF">HPLM_LOCUS5307</name>
</gene>
<dbReference type="InterPro" id="IPR035127">
    <property type="entry name" value="SL4P"/>
</dbReference>
<evidence type="ECO:0000313" key="3">
    <source>
        <dbReference type="Proteomes" id="UP000268014"/>
    </source>
</evidence>
<evidence type="ECO:0000256" key="1">
    <source>
        <dbReference type="SAM" id="MobiDB-lite"/>
    </source>
</evidence>
<keyword evidence="3" id="KW-1185">Reference proteome</keyword>
<evidence type="ECO:0000313" key="2">
    <source>
        <dbReference type="EMBL" id="VDO25564.1"/>
    </source>
</evidence>
<feature type="compositionally biased region" description="Basic and acidic residues" evidence="1">
    <location>
        <begin position="8"/>
        <end position="19"/>
    </location>
</feature>
<organism evidence="4">
    <name type="scientific">Haemonchus placei</name>
    <name type="common">Barber's pole worm</name>
    <dbReference type="NCBI Taxonomy" id="6290"/>
    <lineage>
        <taxon>Eukaryota</taxon>
        <taxon>Metazoa</taxon>
        <taxon>Ecdysozoa</taxon>
        <taxon>Nematoda</taxon>
        <taxon>Chromadorea</taxon>
        <taxon>Rhabditida</taxon>
        <taxon>Rhabditina</taxon>
        <taxon>Rhabditomorpha</taxon>
        <taxon>Strongyloidea</taxon>
        <taxon>Trichostrongylidae</taxon>
        <taxon>Haemonchus</taxon>
    </lineage>
</organism>